<dbReference type="Pfam" id="PF07690">
    <property type="entry name" value="MFS_1"/>
    <property type="match status" value="1"/>
</dbReference>
<dbReference type="InterPro" id="IPR011701">
    <property type="entry name" value="MFS"/>
</dbReference>
<evidence type="ECO:0000256" key="10">
    <source>
        <dbReference type="ARBA" id="ARBA00064033"/>
    </source>
</evidence>
<feature type="region of interest" description="Disordered" evidence="14">
    <location>
        <begin position="48"/>
        <end position="162"/>
    </location>
</feature>
<feature type="region of interest" description="Disordered" evidence="14">
    <location>
        <begin position="754"/>
        <end position="773"/>
    </location>
</feature>
<feature type="compositionally biased region" description="Basic residues" evidence="14">
    <location>
        <begin position="107"/>
        <end position="121"/>
    </location>
</feature>
<evidence type="ECO:0000256" key="13">
    <source>
        <dbReference type="ARBA" id="ARBA00079656"/>
    </source>
</evidence>
<evidence type="ECO:0000313" key="18">
    <source>
        <dbReference type="Proteomes" id="UP001178461"/>
    </source>
</evidence>
<comment type="subcellular location">
    <subcellularLocation>
        <location evidence="1">Basolateral cell membrane</location>
        <topology evidence="1">Multi-pass membrane protein</topology>
    </subcellularLocation>
</comment>
<dbReference type="PANTHER" id="PTHR11360">
    <property type="entry name" value="MONOCARBOXYLATE TRANSPORTER"/>
    <property type="match status" value="1"/>
</dbReference>
<feature type="transmembrane region" description="Helical" evidence="15">
    <location>
        <begin position="574"/>
        <end position="592"/>
    </location>
</feature>
<feature type="compositionally biased region" description="Polar residues" evidence="14">
    <location>
        <begin position="8"/>
        <end position="20"/>
    </location>
</feature>
<feature type="transmembrane region" description="Helical" evidence="15">
    <location>
        <begin position="629"/>
        <end position="650"/>
    </location>
</feature>
<accession>A0AA35NVG8</accession>
<dbReference type="EMBL" id="OX395127">
    <property type="protein sequence ID" value="CAI5765686.1"/>
    <property type="molecule type" value="Genomic_DNA"/>
</dbReference>
<evidence type="ECO:0000256" key="15">
    <source>
        <dbReference type="SAM" id="Phobius"/>
    </source>
</evidence>
<feature type="transmembrane region" description="Helical" evidence="15">
    <location>
        <begin position="810"/>
        <end position="832"/>
    </location>
</feature>
<keyword evidence="4" id="KW-0597">Phosphoprotein</keyword>
<keyword evidence="7 15" id="KW-0472">Membrane</keyword>
<feature type="region of interest" description="Disordered" evidence="14">
    <location>
        <begin position="1"/>
        <end position="32"/>
    </location>
</feature>
<comment type="function">
    <text evidence="9">Monocarboxylate transporter selective for taurine. May associate with BSG/CD147 or EMB/GP70 ancillary proteins to mediate facilitative efflux or influx of taurine across the plasma membrane. The transport is pH- and sodium-independent. Rather low-affinity, is likely effective for taurine transport in tissues where taurine is present at high concentrations.</text>
</comment>
<organism evidence="17 18">
    <name type="scientific">Podarcis lilfordi</name>
    <name type="common">Lilford's wall lizard</name>
    <dbReference type="NCBI Taxonomy" id="74358"/>
    <lineage>
        <taxon>Eukaryota</taxon>
        <taxon>Metazoa</taxon>
        <taxon>Chordata</taxon>
        <taxon>Craniata</taxon>
        <taxon>Vertebrata</taxon>
        <taxon>Euteleostomi</taxon>
        <taxon>Lepidosauria</taxon>
        <taxon>Squamata</taxon>
        <taxon>Bifurcata</taxon>
        <taxon>Unidentata</taxon>
        <taxon>Episquamata</taxon>
        <taxon>Laterata</taxon>
        <taxon>Lacertibaenia</taxon>
        <taxon>Lacertidae</taxon>
        <taxon>Podarcis</taxon>
    </lineage>
</organism>
<keyword evidence="2" id="KW-0813">Transport</keyword>
<dbReference type="FunFam" id="1.20.1250.20:FF:000490">
    <property type="entry name" value="Solute carrier family 16 member 6"/>
    <property type="match status" value="1"/>
</dbReference>
<reference evidence="17" key="1">
    <citation type="submission" date="2022-12" db="EMBL/GenBank/DDBJ databases">
        <authorList>
            <person name="Alioto T."/>
            <person name="Alioto T."/>
            <person name="Gomez Garrido J."/>
        </authorList>
    </citation>
    <scope>NUCLEOTIDE SEQUENCE</scope>
</reference>
<evidence type="ECO:0000259" key="16">
    <source>
        <dbReference type="PROSITE" id="PS50850"/>
    </source>
</evidence>
<evidence type="ECO:0000256" key="9">
    <source>
        <dbReference type="ARBA" id="ARBA00058516"/>
    </source>
</evidence>
<feature type="compositionally biased region" description="Low complexity" evidence="14">
    <location>
        <begin position="92"/>
        <end position="106"/>
    </location>
</feature>
<dbReference type="InterPro" id="IPR020846">
    <property type="entry name" value="MFS_dom"/>
</dbReference>
<feature type="compositionally biased region" description="Basic and acidic residues" evidence="14">
    <location>
        <begin position="1020"/>
        <end position="1029"/>
    </location>
</feature>
<evidence type="ECO:0000256" key="3">
    <source>
        <dbReference type="ARBA" id="ARBA00022475"/>
    </source>
</evidence>
<sequence>MPPGFAQSALQSTPPGSPTESPAFPNATRRAQLPGDYESLVCAHTATARHTPKLAETCSARIGSSSSSSCSGTSSNLGKWNALAPPPPPSRAPALVPDRAPPGNAAARRRSPGPARKRSRRGSGTGSIRAHGAAPKEMQNTRWEGGEREQEIRADNGEEDDSRRLAASRKLLALRACGAVHLKGPYSADLANRARSSWLKEWLSFLPTIPAILELDTSLQRPSRAKDAQSHFEKRHKGGSSEGLWPGELSSRYSAEEAADYDVSAFGGKRESRQWQEKPSFRQRHCLVERGYLDEEPQTPAAQIKNKIPPADVAEARALSEASLALTPVPPPGARPCLCAAPPSPRSTREQQPAPPPLQLQSRVRRAHGAAELLLPRAPGPPAETGSSRYKKLELEHSGSTAAVTRGTGRRRVRWGLAGRQAGEERRPTGTPLLEKLGADGAPRWAWGSLGTGGESLASGNGGWGSSDLLLSSPPKRRGSVRGAGSTLFKRGLAAEAAERLQLQHLPTRLKMTVKATRMSCLAPNVYTKVPDGGWGWIVAFAFFFVEALTYGIIKSFGVFFIDLMESFDESNSRISWIISICVFVLTFTAPLSTVLTNRFGHRLVVVIGGLLISTGMVAGSFARTVVEMYISIGIVSGLGYCLAFLPTVTILSQYFDKKRSLVTAVASTGECFAVFSFAPAITALKEHIGWRHSLLFVGLLQLGIVACGFLLRPIIIKVQEEVRVSAAEEQRETKYMLENEQTRTSIDSIDSGVEVTTSPRNTPADAKSELKSEGPPKEITEVLIEASSIPAKEPKPQLLDFSVMKDHGFICYALFGLFATLGFFAPSLYIIPLSRSLGINKDHSAYILSAMAIAEVFGRISAGWVLNKKPIRKIYIELICVILLDIALFAFPFAYNFWGLMICSIYFGFMLGTVAGTHIPMLAEDDVVGIEKMSSAAGVYVFIQSLSGLAGPPLAGMLVDTTKNYSSAFYSCAAGMLLAAVFLSLVRPCKKVRQRKKDPVEENVSKPLQDVPEDFIEPDLGKNEDSSRSSDSVA</sequence>
<feature type="transmembrane region" description="Helical" evidence="15">
    <location>
        <begin position="968"/>
        <end position="987"/>
    </location>
</feature>
<dbReference type="Gene3D" id="1.20.1250.20">
    <property type="entry name" value="MFS general substrate transporter like domains"/>
    <property type="match status" value="2"/>
</dbReference>
<comment type="catalytic activity">
    <reaction evidence="8">
        <text>taurine(out) = taurine(in)</text>
        <dbReference type="Rhea" id="RHEA:66328"/>
        <dbReference type="ChEBI" id="CHEBI:507393"/>
    </reaction>
    <physiologicalReaction direction="left-to-right" evidence="8">
        <dbReference type="Rhea" id="RHEA:66329"/>
    </physiologicalReaction>
    <physiologicalReaction direction="right-to-left" evidence="8">
        <dbReference type="Rhea" id="RHEA:66330"/>
    </physiologicalReaction>
</comment>
<feature type="region of interest" description="Disordered" evidence="14">
    <location>
        <begin position="326"/>
        <end position="365"/>
    </location>
</feature>
<feature type="transmembrane region" description="Helical" evidence="15">
    <location>
        <begin position="694"/>
        <end position="712"/>
    </location>
</feature>
<feature type="compositionally biased region" description="Low complexity" evidence="14">
    <location>
        <begin position="63"/>
        <end position="75"/>
    </location>
</feature>
<feature type="domain" description="Major facilitator superfamily (MFS) profile" evidence="16">
    <location>
        <begin position="536"/>
        <end position="992"/>
    </location>
</feature>
<evidence type="ECO:0000256" key="8">
    <source>
        <dbReference type="ARBA" id="ARBA00050472"/>
    </source>
</evidence>
<proteinExistence type="predicted"/>
<evidence type="ECO:0000313" key="17">
    <source>
        <dbReference type="EMBL" id="CAI5765686.1"/>
    </source>
</evidence>
<feature type="transmembrane region" description="Helical" evidence="15">
    <location>
        <begin position="898"/>
        <end position="917"/>
    </location>
</feature>
<comment type="subunit">
    <text evidence="10">Forms functional complexes with BSG/CD147 or EMB/GP70 ancillary proteins.</text>
</comment>
<evidence type="ECO:0000256" key="5">
    <source>
        <dbReference type="ARBA" id="ARBA00022692"/>
    </source>
</evidence>
<feature type="transmembrane region" description="Helical" evidence="15">
    <location>
        <begin position="535"/>
        <end position="554"/>
    </location>
</feature>
<evidence type="ECO:0000256" key="4">
    <source>
        <dbReference type="ARBA" id="ARBA00022553"/>
    </source>
</evidence>
<evidence type="ECO:0000256" key="11">
    <source>
        <dbReference type="ARBA" id="ARBA00072172"/>
    </source>
</evidence>
<name>A0AA35NVG8_9SAUR</name>
<dbReference type="SUPFAM" id="SSF103473">
    <property type="entry name" value="MFS general substrate transporter"/>
    <property type="match status" value="1"/>
</dbReference>
<dbReference type="InterPro" id="IPR050327">
    <property type="entry name" value="Proton-linked_MCT"/>
</dbReference>
<dbReference type="PROSITE" id="PS50850">
    <property type="entry name" value="MFS"/>
    <property type="match status" value="1"/>
</dbReference>
<feature type="compositionally biased region" description="Basic and acidic residues" evidence="14">
    <location>
        <begin position="144"/>
        <end position="162"/>
    </location>
</feature>
<keyword evidence="5 15" id="KW-0812">Transmembrane</keyword>
<dbReference type="GO" id="GO:0016323">
    <property type="term" value="C:basolateral plasma membrane"/>
    <property type="evidence" value="ECO:0007669"/>
    <property type="project" value="UniProtKB-SubCell"/>
</dbReference>
<evidence type="ECO:0000256" key="2">
    <source>
        <dbReference type="ARBA" id="ARBA00022448"/>
    </source>
</evidence>
<keyword evidence="6 15" id="KW-1133">Transmembrane helix</keyword>
<feature type="transmembrane region" description="Helical" evidence="15">
    <location>
        <begin position="875"/>
        <end position="892"/>
    </location>
</feature>
<feature type="transmembrane region" description="Helical" evidence="15">
    <location>
        <begin position="844"/>
        <end position="863"/>
    </location>
</feature>
<feature type="region of interest" description="Disordered" evidence="14">
    <location>
        <begin position="222"/>
        <end position="247"/>
    </location>
</feature>
<dbReference type="Proteomes" id="UP001178461">
    <property type="component" value="Chromosome 2"/>
</dbReference>
<evidence type="ECO:0000256" key="1">
    <source>
        <dbReference type="ARBA" id="ARBA00004554"/>
    </source>
</evidence>
<keyword evidence="18" id="KW-1185">Reference proteome</keyword>
<feature type="region of interest" description="Disordered" evidence="14">
    <location>
        <begin position="996"/>
        <end position="1035"/>
    </location>
</feature>
<gene>
    <name evidence="17" type="ORF">PODLI_1B015566</name>
</gene>
<keyword evidence="3" id="KW-1003">Cell membrane</keyword>
<evidence type="ECO:0000256" key="14">
    <source>
        <dbReference type="SAM" id="MobiDB-lite"/>
    </source>
</evidence>
<protein>
    <recommendedName>
        <fullName evidence="11">Monocarboxylate transporter 7</fullName>
    </recommendedName>
    <alternativeName>
        <fullName evidence="12">Monocarboxylate transporter 6</fullName>
    </alternativeName>
    <alternativeName>
        <fullName evidence="13">Solute carrier family 16 member 6</fullName>
    </alternativeName>
</protein>
<evidence type="ECO:0000256" key="7">
    <source>
        <dbReference type="ARBA" id="ARBA00023136"/>
    </source>
</evidence>
<dbReference type="FunFam" id="1.20.1250.20:FF:000326">
    <property type="entry name" value="Solute carrier family 16 member 6"/>
    <property type="match status" value="1"/>
</dbReference>
<dbReference type="PANTHER" id="PTHR11360:SF20">
    <property type="entry name" value="MONOCARBOXYLATE TRANSPORTER 7"/>
    <property type="match status" value="1"/>
</dbReference>
<feature type="transmembrane region" description="Helical" evidence="15">
    <location>
        <begin position="938"/>
        <end position="956"/>
    </location>
</feature>
<dbReference type="GO" id="GO:0008028">
    <property type="term" value="F:monocarboxylic acid transmembrane transporter activity"/>
    <property type="evidence" value="ECO:0007669"/>
    <property type="project" value="TreeGrafter"/>
</dbReference>
<dbReference type="InterPro" id="IPR030766">
    <property type="entry name" value="MCT7"/>
</dbReference>
<dbReference type="CDD" id="cd17422">
    <property type="entry name" value="MFS_MCT7"/>
    <property type="match status" value="1"/>
</dbReference>
<feature type="transmembrane region" description="Helical" evidence="15">
    <location>
        <begin position="604"/>
        <end position="623"/>
    </location>
</feature>
<dbReference type="AlphaFoldDB" id="A0AA35NVG8"/>
<evidence type="ECO:0000256" key="6">
    <source>
        <dbReference type="ARBA" id="ARBA00022989"/>
    </source>
</evidence>
<dbReference type="InterPro" id="IPR036259">
    <property type="entry name" value="MFS_trans_sf"/>
</dbReference>
<evidence type="ECO:0000256" key="12">
    <source>
        <dbReference type="ARBA" id="ARBA00076353"/>
    </source>
</evidence>